<keyword evidence="3" id="KW-0067">ATP-binding</keyword>
<dbReference type="SMART" id="SM00487">
    <property type="entry name" value="DEXDc"/>
    <property type="match status" value="1"/>
</dbReference>
<dbReference type="EC" id="5.6.2.4" evidence="7"/>
<dbReference type="Gene3D" id="3.40.50.300">
    <property type="entry name" value="P-loop containing nucleotide triphosphate hydrolases"/>
    <property type="match status" value="2"/>
</dbReference>
<dbReference type="SMART" id="SM00490">
    <property type="entry name" value="HELICc"/>
    <property type="match status" value="1"/>
</dbReference>
<evidence type="ECO:0000259" key="10">
    <source>
        <dbReference type="PROSITE" id="PS51194"/>
    </source>
</evidence>
<dbReference type="PROSITE" id="PS51192">
    <property type="entry name" value="HELICASE_ATP_BIND_1"/>
    <property type="match status" value="1"/>
</dbReference>
<dbReference type="InterPro" id="IPR027417">
    <property type="entry name" value="P-loop_NTPase"/>
</dbReference>
<gene>
    <name evidence="11" type="ORF">PCANC_20580</name>
</gene>
<reference evidence="11 12" key="1">
    <citation type="submission" date="2017-11" db="EMBL/GenBank/DDBJ databases">
        <title>De novo assembly and phasing of dikaryotic genomes from two isolates of Puccinia coronata f. sp. avenae, the causal agent of oat crown rust.</title>
        <authorList>
            <person name="Miller M.E."/>
            <person name="Zhang Y."/>
            <person name="Omidvar V."/>
            <person name="Sperschneider J."/>
            <person name="Schwessinger B."/>
            <person name="Raley C."/>
            <person name="Palmer J.M."/>
            <person name="Garnica D."/>
            <person name="Upadhyaya N."/>
            <person name="Rathjen J."/>
            <person name="Taylor J.M."/>
            <person name="Park R.F."/>
            <person name="Dodds P.N."/>
            <person name="Hirsch C.D."/>
            <person name="Kianian S.F."/>
            <person name="Figueroa M."/>
        </authorList>
    </citation>
    <scope>NUCLEOTIDE SEQUENCE [LARGE SCALE GENOMIC DNA]</scope>
    <source>
        <strain evidence="11">12NC29</strain>
    </source>
</reference>
<keyword evidence="12" id="KW-1185">Reference proteome</keyword>
<evidence type="ECO:0000256" key="7">
    <source>
        <dbReference type="ARBA" id="ARBA00034808"/>
    </source>
</evidence>
<dbReference type="Proteomes" id="UP000235388">
    <property type="component" value="Unassembled WGS sequence"/>
</dbReference>
<evidence type="ECO:0000256" key="5">
    <source>
        <dbReference type="ARBA" id="ARBA00023235"/>
    </source>
</evidence>
<evidence type="ECO:0000256" key="6">
    <source>
        <dbReference type="ARBA" id="ARBA00034617"/>
    </source>
</evidence>
<dbReference type="InterPro" id="IPR014001">
    <property type="entry name" value="Helicase_ATP-bd"/>
</dbReference>
<dbReference type="GO" id="GO:0003677">
    <property type="term" value="F:DNA binding"/>
    <property type="evidence" value="ECO:0007669"/>
    <property type="project" value="UniProtKB-KW"/>
</dbReference>
<keyword evidence="2" id="KW-0547">Nucleotide-binding</keyword>
<keyword evidence="5" id="KW-0413">Isomerase</keyword>
<dbReference type="InterPro" id="IPR001650">
    <property type="entry name" value="Helicase_C-like"/>
</dbReference>
<comment type="catalytic activity">
    <reaction evidence="6">
        <text>Couples ATP hydrolysis with the unwinding of duplex DNA by translocating in the 3'-5' direction.</text>
        <dbReference type="EC" id="5.6.2.4"/>
    </reaction>
</comment>
<feature type="region of interest" description="Disordered" evidence="8">
    <location>
        <begin position="697"/>
        <end position="786"/>
    </location>
</feature>
<evidence type="ECO:0000256" key="8">
    <source>
        <dbReference type="SAM" id="MobiDB-lite"/>
    </source>
</evidence>
<dbReference type="PANTHER" id="PTHR13710">
    <property type="entry name" value="DNA HELICASE RECQ FAMILY MEMBER"/>
    <property type="match status" value="1"/>
</dbReference>
<evidence type="ECO:0000256" key="4">
    <source>
        <dbReference type="ARBA" id="ARBA00023125"/>
    </source>
</evidence>
<accession>A0A2N5SE81</accession>
<feature type="domain" description="Helicase ATP-binding" evidence="9">
    <location>
        <begin position="54"/>
        <end position="245"/>
    </location>
</feature>
<comment type="caution">
    <text evidence="11">The sequence shown here is derived from an EMBL/GenBank/DDBJ whole genome shotgun (WGS) entry which is preliminary data.</text>
</comment>
<dbReference type="Pfam" id="PF00271">
    <property type="entry name" value="Helicase_C"/>
    <property type="match status" value="1"/>
</dbReference>
<proteinExistence type="inferred from homology"/>
<evidence type="ECO:0000259" key="9">
    <source>
        <dbReference type="PROSITE" id="PS51192"/>
    </source>
</evidence>
<dbReference type="EMBL" id="PGCJ01001015">
    <property type="protein sequence ID" value="PLW11553.1"/>
    <property type="molecule type" value="Genomic_DNA"/>
</dbReference>
<dbReference type="SUPFAM" id="SSF52540">
    <property type="entry name" value="P-loop containing nucleoside triphosphate hydrolases"/>
    <property type="match status" value="1"/>
</dbReference>
<evidence type="ECO:0000313" key="11">
    <source>
        <dbReference type="EMBL" id="PLW11553.1"/>
    </source>
</evidence>
<dbReference type="GO" id="GO:0005694">
    <property type="term" value="C:chromosome"/>
    <property type="evidence" value="ECO:0007669"/>
    <property type="project" value="TreeGrafter"/>
</dbReference>
<dbReference type="GO" id="GO:0005737">
    <property type="term" value="C:cytoplasm"/>
    <property type="evidence" value="ECO:0007669"/>
    <property type="project" value="TreeGrafter"/>
</dbReference>
<sequence length="786" mass="88798">MRTKNGSKPTPKTTSALLPSSLVDLEDASLCQYIAYQANNFYKDTAKKLQVDAVCELVHGNNTFVRAGTGFGKTRISEMFFNLFKTKAIVLVLNPLDSLGEDQVRKKELVNIKAINLNKMTMNHETVQKIKKGEYSFIYLSPEVFLKSSLFTELFFSAPFQALLCLIVIDEAHMIYMWGLVVSRQSKFLVSFGRIEDRGAFRVSYGHIGTRLMATNKIPILLLSATCRPIAVESILNNLMLKPDDIKMIDGELTRPEIRLIRIPMKFTLKSADDLLSLFAPHTYTPAQDAVPTLIYSGSRNATFQVMKVVNEAQKTRWHKYDPLDQFIRRYHSCTGDGDKLENMADFTKGEFPIFSTTMALGLGQNLKRVRCVIHIGRGDPAAIGQMIGRCGRGGNPGLALLFMEPVCKKGKNTVEEFELGAYQNDDARMDALAVTKLCLQIALSVENHVGYIPIHHNNPNYLAEKLREETEKFSPCKCSNCMPDEALALVDRIKQINIHNFDSFLMDPESLEKDESLVTLTRPKKTNSTKPTCSYPPEVADHLVNHLIDEFEIFFFGIFGSSTRHKPQEFFGICESKEIVVSIDQITRTNPPDLLILEKAMGGEFVPGQVAMLGKAILNWLLGTFFQRHLHNQAEHKRFIASECLQIQNKTIAARLVAKEKAEALAHSKKEDRIRVSQAKALEKQAKAKEIAKSLANKRLNKRRDREEETRLRAVAKSDEKKKKKDLRIFNKQKAQENRENRAKVRKNQAEHPKVSKRNKMDEAAHDQASPSAPALSDDRQNVPL</sequence>
<dbReference type="GO" id="GO:0009378">
    <property type="term" value="F:four-way junction helicase activity"/>
    <property type="evidence" value="ECO:0007669"/>
    <property type="project" value="TreeGrafter"/>
</dbReference>
<name>A0A2N5SE81_9BASI</name>
<feature type="domain" description="Helicase C-terminal" evidence="10">
    <location>
        <begin position="283"/>
        <end position="434"/>
    </location>
</feature>
<dbReference type="GO" id="GO:0043138">
    <property type="term" value="F:3'-5' DNA helicase activity"/>
    <property type="evidence" value="ECO:0007669"/>
    <property type="project" value="UniProtKB-EC"/>
</dbReference>
<dbReference type="Pfam" id="PF00270">
    <property type="entry name" value="DEAD"/>
    <property type="match status" value="1"/>
</dbReference>
<keyword evidence="4" id="KW-0238">DNA-binding</keyword>
<dbReference type="PROSITE" id="PS51194">
    <property type="entry name" value="HELICASE_CTER"/>
    <property type="match status" value="1"/>
</dbReference>
<evidence type="ECO:0000256" key="2">
    <source>
        <dbReference type="ARBA" id="ARBA00022741"/>
    </source>
</evidence>
<dbReference type="OrthoDB" id="2506191at2759"/>
<organism evidence="11 12">
    <name type="scientific">Puccinia coronata f. sp. avenae</name>
    <dbReference type="NCBI Taxonomy" id="200324"/>
    <lineage>
        <taxon>Eukaryota</taxon>
        <taxon>Fungi</taxon>
        <taxon>Dikarya</taxon>
        <taxon>Basidiomycota</taxon>
        <taxon>Pucciniomycotina</taxon>
        <taxon>Pucciniomycetes</taxon>
        <taxon>Pucciniales</taxon>
        <taxon>Pucciniaceae</taxon>
        <taxon>Puccinia</taxon>
    </lineage>
</organism>
<evidence type="ECO:0000256" key="1">
    <source>
        <dbReference type="ARBA" id="ARBA00005446"/>
    </source>
</evidence>
<dbReference type="GO" id="GO:0000724">
    <property type="term" value="P:double-strand break repair via homologous recombination"/>
    <property type="evidence" value="ECO:0007669"/>
    <property type="project" value="TreeGrafter"/>
</dbReference>
<protein>
    <recommendedName>
        <fullName evidence="7">DNA 3'-5' helicase</fullName>
        <ecNumber evidence="7">5.6.2.4</ecNumber>
    </recommendedName>
</protein>
<dbReference type="STRING" id="200324.A0A2N5SE81"/>
<comment type="similarity">
    <text evidence="1">Belongs to the helicase family. RecQ subfamily.</text>
</comment>
<dbReference type="GO" id="GO:0005524">
    <property type="term" value="F:ATP binding"/>
    <property type="evidence" value="ECO:0007669"/>
    <property type="project" value="UniProtKB-KW"/>
</dbReference>
<dbReference type="InterPro" id="IPR011545">
    <property type="entry name" value="DEAD/DEAH_box_helicase_dom"/>
</dbReference>
<dbReference type="AlphaFoldDB" id="A0A2N5SE81"/>
<evidence type="ECO:0000313" key="12">
    <source>
        <dbReference type="Proteomes" id="UP000235388"/>
    </source>
</evidence>
<feature type="compositionally biased region" description="Basic and acidic residues" evidence="8">
    <location>
        <begin position="735"/>
        <end position="767"/>
    </location>
</feature>
<evidence type="ECO:0000256" key="3">
    <source>
        <dbReference type="ARBA" id="ARBA00022840"/>
    </source>
</evidence>
<feature type="compositionally biased region" description="Basic and acidic residues" evidence="8">
    <location>
        <begin position="705"/>
        <end position="722"/>
    </location>
</feature>
<dbReference type="PANTHER" id="PTHR13710:SF105">
    <property type="entry name" value="ATP-DEPENDENT DNA HELICASE Q1"/>
    <property type="match status" value="1"/>
</dbReference>